<sequence length="1090" mass="115704">MLGWTLCAFILGMIAQLPGSRAALVAPVLELASAQLSPNATLDMFGGERSLASAYLYNTVGDMAEQSLVMSLTVSINATVNNQSLCAAAIDDGRIDAITLAKVDVRKGSDAENGPVWWTFCEANSSTPCTYVAGDPTFTFTFSGVPDSNATELTQEQMLAELFFDPAAFYVSVETSCSQIFLAETESLLREQLAFGPLFAPSSNPRAKVLAAPKLVINEATAPNVSSDVALNSTGFGVFGFDKESSEATSGVALYIASSDVCSELTGDAEPNILGIHVHTGNQSENGPIFFFLCGSGPLAMQGVAECVQQPENQSTLAVYQYALVPGPGAEGLSLGEMIDAVYETPEDFYLNVHTNCSLTLSLSMNGTTPLGLIRSQLSIVPDTLLQYDTAGVQLGGASMAIDGEPVSISGASRTGVLVQSSEQASMVFEVYWNFTSSGLVCDTLLGVPSDLVGIVVFDTSLDSENDDDLQDTVVAALCASAAIRERYNLSEASVPPCPSVSFEQEVFQVSVSQSILSALYRDPGRFEVRYFSPCAEYVASPSDEALAGVLLSSPMSNSRFLYVVQRRIDRVNADAALSQVKVLPTGVLVQQILYALEEGTAFGQCDPGFESLALTVTGAEPDANHSAVFCCSETSLQPNCTSSEVGRPEVVVCPDSRTDVDGADFYSFQFLGNVASSSGYRDIAQNILGIEQRMLRQCENDSSTILLETPSTPLSVFVFPAVALEANFVTDPDISSNVIGNSTAGAAAIFSAQGGADLVATYRLDQTAACDEVGENQTVSSLSLNSGSVFEDGEPLWFFCGGFSSLLNATCPETNSDLGESFPGRDQTEQSAADANSVTADLNRDILLAMSFPGLYYLQLSTLCSNAIRQGSSLVRAQLTGETLPTPTPLPTPRPREPTPTPTPTPSPEPCFPADAVVRMRSGALVRMEELELGDQISIGNGVYSPVYFFGHRDSKGYGEYLEIATRSATLRISARHLMFANGRTIAASQVGVDDVVELENGLVETVISVSTPKLLRGLFSPHTLHGSLTVDTVLVSSHTRACPEFVAVALLLPFRILYHLGGSRLVPRILDRGSPMLTALAGQLSFLE</sequence>
<reference evidence="5" key="1">
    <citation type="journal article" date="2019" name="Nat. Commun.">
        <title>Expansion of phycobilisome linker gene families in mesophilic red algae.</title>
        <authorList>
            <person name="Lee J."/>
            <person name="Kim D."/>
            <person name="Bhattacharya D."/>
            <person name="Yoon H.S."/>
        </authorList>
    </citation>
    <scope>NUCLEOTIDE SEQUENCE [LARGE SCALE GENOMIC DNA]</scope>
    <source>
        <strain evidence="5">CCMP 1328</strain>
    </source>
</reference>
<dbReference type="Gene3D" id="2.170.16.10">
    <property type="entry name" value="Hedgehog/Intein (Hint) domain"/>
    <property type="match status" value="1"/>
</dbReference>
<feature type="signal peptide" evidence="2">
    <location>
        <begin position="1"/>
        <end position="22"/>
    </location>
</feature>
<dbReference type="GO" id="GO:0016540">
    <property type="term" value="P:protein autoprocessing"/>
    <property type="evidence" value="ECO:0007669"/>
    <property type="project" value="InterPro"/>
</dbReference>
<comment type="caution">
    <text evidence="4">The sequence shown here is derived from an EMBL/GenBank/DDBJ whole genome shotgun (WGS) entry which is preliminary data.</text>
</comment>
<dbReference type="Pfam" id="PF01079">
    <property type="entry name" value="Hint"/>
    <property type="match status" value="1"/>
</dbReference>
<dbReference type="InterPro" id="IPR003587">
    <property type="entry name" value="Hint_dom_N"/>
</dbReference>
<evidence type="ECO:0000313" key="5">
    <source>
        <dbReference type="Proteomes" id="UP000324585"/>
    </source>
</evidence>
<dbReference type="Proteomes" id="UP000324585">
    <property type="component" value="Unassembled WGS sequence"/>
</dbReference>
<name>A0A5J4Z173_PORPP</name>
<dbReference type="InterPro" id="IPR001767">
    <property type="entry name" value="Hedgehog_Hint"/>
</dbReference>
<feature type="chain" id="PRO_5023932706" evidence="2">
    <location>
        <begin position="23"/>
        <end position="1090"/>
    </location>
</feature>
<evidence type="ECO:0000256" key="1">
    <source>
        <dbReference type="SAM" id="MobiDB-lite"/>
    </source>
</evidence>
<dbReference type="PANTHER" id="PTHR11889:SF31">
    <property type="entry name" value="PROTEIN HEDGEHOG"/>
    <property type="match status" value="1"/>
</dbReference>
<feature type="compositionally biased region" description="Pro residues" evidence="1">
    <location>
        <begin position="887"/>
        <end position="912"/>
    </location>
</feature>
<dbReference type="EMBL" id="VRMN01000002">
    <property type="protein sequence ID" value="KAA8496664.1"/>
    <property type="molecule type" value="Genomic_DNA"/>
</dbReference>
<dbReference type="SUPFAM" id="SSF51294">
    <property type="entry name" value="Hedgehog/intein (Hint) domain"/>
    <property type="match status" value="1"/>
</dbReference>
<gene>
    <name evidence="4" type="ORF">FVE85_0393</name>
</gene>
<keyword evidence="5" id="KW-1185">Reference proteome</keyword>
<dbReference type="OrthoDB" id="5212at2759"/>
<proteinExistence type="predicted"/>
<organism evidence="4 5">
    <name type="scientific">Porphyridium purpureum</name>
    <name type="common">Red alga</name>
    <name type="synonym">Porphyridium cruentum</name>
    <dbReference type="NCBI Taxonomy" id="35688"/>
    <lineage>
        <taxon>Eukaryota</taxon>
        <taxon>Rhodophyta</taxon>
        <taxon>Bangiophyceae</taxon>
        <taxon>Porphyridiales</taxon>
        <taxon>Porphyridiaceae</taxon>
        <taxon>Porphyridium</taxon>
    </lineage>
</organism>
<dbReference type="InterPro" id="IPR036844">
    <property type="entry name" value="Hint_dom_sf"/>
</dbReference>
<dbReference type="CDD" id="cd00081">
    <property type="entry name" value="Hint"/>
    <property type="match status" value="1"/>
</dbReference>
<protein>
    <submittedName>
        <fullName evidence="4">Warthog protein 4</fullName>
    </submittedName>
</protein>
<feature type="domain" description="Hint" evidence="3">
    <location>
        <begin position="910"/>
        <end position="1002"/>
    </location>
</feature>
<dbReference type="SMART" id="SM00306">
    <property type="entry name" value="HintN"/>
    <property type="match status" value="1"/>
</dbReference>
<dbReference type="PANTHER" id="PTHR11889">
    <property type="entry name" value="HEDGEHOG"/>
    <property type="match status" value="1"/>
</dbReference>
<evidence type="ECO:0000259" key="3">
    <source>
        <dbReference type="SMART" id="SM00306"/>
    </source>
</evidence>
<feature type="region of interest" description="Disordered" evidence="1">
    <location>
        <begin position="817"/>
        <end position="837"/>
    </location>
</feature>
<accession>A0A5J4Z173</accession>
<dbReference type="AlphaFoldDB" id="A0A5J4Z173"/>
<evidence type="ECO:0000256" key="2">
    <source>
        <dbReference type="SAM" id="SignalP"/>
    </source>
</evidence>
<dbReference type="InterPro" id="IPR050387">
    <property type="entry name" value="Hedgehog_Signaling"/>
</dbReference>
<evidence type="ECO:0000313" key="4">
    <source>
        <dbReference type="EMBL" id="KAA8496664.1"/>
    </source>
</evidence>
<keyword evidence="2" id="KW-0732">Signal</keyword>
<feature type="region of interest" description="Disordered" evidence="1">
    <location>
        <begin position="880"/>
        <end position="913"/>
    </location>
</feature>